<dbReference type="NCBIfam" id="TIGR00613">
    <property type="entry name" value="reco"/>
    <property type="match status" value="1"/>
</dbReference>
<feature type="domain" description="DNA replication/recombination mediator RecO N-terminal" evidence="8">
    <location>
        <begin position="1"/>
        <end position="66"/>
    </location>
</feature>
<keyword evidence="5 7" id="KW-0234">DNA repair</keyword>
<dbReference type="AlphaFoldDB" id="A0A840S010"/>
<keyword evidence="3 7" id="KW-0227">DNA damage</keyword>
<evidence type="ECO:0000259" key="8">
    <source>
        <dbReference type="Pfam" id="PF11967"/>
    </source>
</evidence>
<evidence type="ECO:0000256" key="3">
    <source>
        <dbReference type="ARBA" id="ARBA00022763"/>
    </source>
</evidence>
<gene>
    <name evidence="7" type="primary">recO</name>
    <name evidence="9" type="ORF">HNQ51_001701</name>
</gene>
<evidence type="ECO:0000256" key="5">
    <source>
        <dbReference type="ARBA" id="ARBA00023204"/>
    </source>
</evidence>
<dbReference type="InterPro" id="IPR012340">
    <property type="entry name" value="NA-bd_OB-fold"/>
</dbReference>
<dbReference type="SUPFAM" id="SSF57863">
    <property type="entry name" value="ArfGap/RecO-like zinc finger"/>
    <property type="match status" value="1"/>
</dbReference>
<dbReference type="OrthoDB" id="9804792at2"/>
<comment type="caution">
    <text evidence="9">The sequence shown here is derived from an EMBL/GenBank/DDBJ whole genome shotgun (WGS) entry which is preliminary data.</text>
</comment>
<dbReference type="InterPro" id="IPR022572">
    <property type="entry name" value="DNA_rep/recomb_RecO_N"/>
</dbReference>
<dbReference type="Gene3D" id="2.40.50.140">
    <property type="entry name" value="Nucleic acid-binding proteins"/>
    <property type="match status" value="1"/>
</dbReference>
<evidence type="ECO:0000256" key="2">
    <source>
        <dbReference type="ARBA" id="ARBA00021310"/>
    </source>
</evidence>
<proteinExistence type="inferred from homology"/>
<keyword evidence="10" id="KW-1185">Reference proteome</keyword>
<dbReference type="GO" id="GO:0043590">
    <property type="term" value="C:bacterial nucleoid"/>
    <property type="evidence" value="ECO:0007669"/>
    <property type="project" value="TreeGrafter"/>
</dbReference>
<evidence type="ECO:0000256" key="4">
    <source>
        <dbReference type="ARBA" id="ARBA00023172"/>
    </source>
</evidence>
<evidence type="ECO:0000313" key="10">
    <source>
        <dbReference type="Proteomes" id="UP000554837"/>
    </source>
</evidence>
<evidence type="ECO:0000256" key="1">
    <source>
        <dbReference type="ARBA" id="ARBA00007452"/>
    </source>
</evidence>
<dbReference type="Pfam" id="PF11967">
    <property type="entry name" value="RecO_N"/>
    <property type="match status" value="1"/>
</dbReference>
<dbReference type="PANTHER" id="PTHR33991">
    <property type="entry name" value="DNA REPAIR PROTEIN RECO"/>
    <property type="match status" value="1"/>
</dbReference>
<evidence type="ECO:0000256" key="6">
    <source>
        <dbReference type="ARBA" id="ARBA00033409"/>
    </source>
</evidence>
<dbReference type="HAMAP" id="MF_00201">
    <property type="entry name" value="RecO"/>
    <property type="match status" value="1"/>
</dbReference>
<organism evidence="9 10">
    <name type="scientific">Inhella inkyongensis</name>
    <dbReference type="NCBI Taxonomy" id="392593"/>
    <lineage>
        <taxon>Bacteria</taxon>
        <taxon>Pseudomonadati</taxon>
        <taxon>Pseudomonadota</taxon>
        <taxon>Betaproteobacteria</taxon>
        <taxon>Burkholderiales</taxon>
        <taxon>Sphaerotilaceae</taxon>
        <taxon>Inhella</taxon>
    </lineage>
</organism>
<comment type="similarity">
    <text evidence="1 7">Belongs to the RecO family.</text>
</comment>
<dbReference type="GO" id="GO:0006310">
    <property type="term" value="P:DNA recombination"/>
    <property type="evidence" value="ECO:0007669"/>
    <property type="project" value="UniProtKB-UniRule"/>
</dbReference>
<protein>
    <recommendedName>
        <fullName evidence="2 7">DNA repair protein RecO</fullName>
    </recommendedName>
    <alternativeName>
        <fullName evidence="6 7">Recombination protein O</fullName>
    </alternativeName>
</protein>
<dbReference type="PANTHER" id="PTHR33991:SF1">
    <property type="entry name" value="DNA REPAIR PROTEIN RECO"/>
    <property type="match status" value="1"/>
</dbReference>
<dbReference type="SUPFAM" id="SSF50249">
    <property type="entry name" value="Nucleic acid-binding proteins"/>
    <property type="match status" value="1"/>
</dbReference>
<dbReference type="Pfam" id="PF02565">
    <property type="entry name" value="RecO_C"/>
    <property type="match status" value="1"/>
</dbReference>
<comment type="function">
    <text evidence="7">Involved in DNA repair and RecF pathway recombination.</text>
</comment>
<dbReference type="GO" id="GO:0006302">
    <property type="term" value="P:double-strand break repair"/>
    <property type="evidence" value="ECO:0007669"/>
    <property type="project" value="TreeGrafter"/>
</dbReference>
<accession>A0A840S010</accession>
<name>A0A840S010_9BURK</name>
<dbReference type="Gene3D" id="1.20.1440.120">
    <property type="entry name" value="Recombination protein O, C-terminal domain"/>
    <property type="match status" value="1"/>
</dbReference>
<dbReference type="RefSeq" id="WP_138855928.1">
    <property type="nucleotide sequence ID" value="NZ_CP040709.1"/>
</dbReference>
<dbReference type="InterPro" id="IPR003717">
    <property type="entry name" value="RecO"/>
</dbReference>
<evidence type="ECO:0000256" key="7">
    <source>
        <dbReference type="HAMAP-Rule" id="MF_00201"/>
    </source>
</evidence>
<dbReference type="EMBL" id="JACHHO010000002">
    <property type="protein sequence ID" value="MBB5204387.1"/>
    <property type="molecule type" value="Genomic_DNA"/>
</dbReference>
<dbReference type="Proteomes" id="UP000554837">
    <property type="component" value="Unassembled WGS sequence"/>
</dbReference>
<evidence type="ECO:0000313" key="9">
    <source>
        <dbReference type="EMBL" id="MBB5204387.1"/>
    </source>
</evidence>
<reference evidence="9 10" key="1">
    <citation type="submission" date="2020-08" db="EMBL/GenBank/DDBJ databases">
        <title>Genomic Encyclopedia of Type Strains, Phase IV (KMG-IV): sequencing the most valuable type-strain genomes for metagenomic binning, comparative biology and taxonomic classification.</title>
        <authorList>
            <person name="Goeker M."/>
        </authorList>
    </citation>
    <scope>NUCLEOTIDE SEQUENCE [LARGE SCALE GENOMIC DNA]</scope>
    <source>
        <strain evidence="9 10">DSM 23958</strain>
    </source>
</reference>
<dbReference type="InterPro" id="IPR042242">
    <property type="entry name" value="RecO_C"/>
</dbReference>
<sequence>MRSLSLHAYVLHSYDWSDSSLVLDVFTREQGRLAVVAKGAKRPTSQLRAVLLPMQALQIQLTRPKGAEPVEVHTLRTAEWTASHPMPRGAALLAAYYLNELLMRLLPRAEPFAGLFEPYAHAMAGLSLAPEAPDAWLRAFELTLLRELGFLPDLTEDSLRQTGLQAERLYALSPELGLVPAGDVAGLSGASWLELAFTLSQSLPELARSAAVARERVALKAVLRRLLNYHLGHQALRSRSVLHQTHDLLALARS</sequence>
<keyword evidence="4 7" id="KW-0233">DNA recombination</keyword>
<dbReference type="InterPro" id="IPR037278">
    <property type="entry name" value="ARFGAP/RecO"/>
</dbReference>